<evidence type="ECO:0000256" key="1">
    <source>
        <dbReference type="PROSITE-ProRule" id="PRU00024"/>
    </source>
</evidence>
<dbReference type="EMBL" id="UYJE01004865">
    <property type="protein sequence ID" value="VDI32075.1"/>
    <property type="molecule type" value="Genomic_DNA"/>
</dbReference>
<comment type="caution">
    <text evidence="4">The sequence shown here is derived from an EMBL/GenBank/DDBJ whole genome shotgun (WGS) entry which is preliminary data.</text>
</comment>
<organism evidence="4 5">
    <name type="scientific">Mytilus galloprovincialis</name>
    <name type="common">Mediterranean mussel</name>
    <dbReference type="NCBI Taxonomy" id="29158"/>
    <lineage>
        <taxon>Eukaryota</taxon>
        <taxon>Metazoa</taxon>
        <taxon>Spiralia</taxon>
        <taxon>Lophotrochozoa</taxon>
        <taxon>Mollusca</taxon>
        <taxon>Bivalvia</taxon>
        <taxon>Autobranchia</taxon>
        <taxon>Pteriomorphia</taxon>
        <taxon>Mytilida</taxon>
        <taxon>Mytiloidea</taxon>
        <taxon>Mytilidae</taxon>
        <taxon>Mytilinae</taxon>
        <taxon>Mytilus</taxon>
    </lineage>
</organism>
<evidence type="ECO:0000256" key="2">
    <source>
        <dbReference type="SAM" id="Coils"/>
    </source>
</evidence>
<keyword evidence="1" id="KW-0862">Zinc</keyword>
<evidence type="ECO:0000313" key="4">
    <source>
        <dbReference type="EMBL" id="VDI32075.1"/>
    </source>
</evidence>
<reference evidence="4" key="1">
    <citation type="submission" date="2018-11" db="EMBL/GenBank/DDBJ databases">
        <authorList>
            <person name="Alioto T."/>
            <person name="Alioto T."/>
        </authorList>
    </citation>
    <scope>NUCLEOTIDE SEQUENCE</scope>
</reference>
<dbReference type="OrthoDB" id="6123847at2759"/>
<evidence type="ECO:0000259" key="3">
    <source>
        <dbReference type="PROSITE" id="PS50119"/>
    </source>
</evidence>
<keyword evidence="1" id="KW-0863">Zinc-finger</keyword>
<dbReference type="PANTHER" id="PTHR25462:SF296">
    <property type="entry name" value="MEIOTIC P26, ISOFORM F"/>
    <property type="match status" value="1"/>
</dbReference>
<gene>
    <name evidence="4" type="ORF">MGAL_10B060246</name>
</gene>
<dbReference type="SUPFAM" id="SSF57845">
    <property type="entry name" value="B-box zinc-binding domain"/>
    <property type="match status" value="1"/>
</dbReference>
<feature type="coiled-coil region" evidence="2">
    <location>
        <begin position="120"/>
        <end position="176"/>
    </location>
</feature>
<dbReference type="AlphaFoldDB" id="A0A8B6EB87"/>
<dbReference type="PROSITE" id="PS50119">
    <property type="entry name" value="ZF_BBOX"/>
    <property type="match status" value="1"/>
</dbReference>
<feature type="domain" description="B box-type" evidence="3">
    <location>
        <begin position="4"/>
        <end position="54"/>
    </location>
</feature>
<evidence type="ECO:0000313" key="5">
    <source>
        <dbReference type="Proteomes" id="UP000596742"/>
    </source>
</evidence>
<sequence>MSTSGDIVCGVCEVEHITKDAEHWCPECEQGLCSNCLRYHNALKSSRNHGVISIDNYNQLPPFITNIKQYCPDHDRKFTNYCPQHESLCCPLCIPANHKECHGILALEEIIKSSKTSTLLQSMEQSLKDIKINMNKITENKKQNLVKIKSQKQKFHDEIKKMRKKINNHLDKLEQQIFQDLSAQEEHAKLQIENILTKVFENTEKVDMLQNNITTVKQYASDLQTFLGTKTIQDEVQRQEKALQTIFDDGYVDEVSLKCNLDDKITEILCTISSFGKVSIELGPPSVVIKMDKDKQAQIGSKIPAQAKTIHDIKLVVQWKINTQEKDRMTMIVGACINTSTGDIVLTDYQNGLLILNKDGSIHKKIPLSSSYPADVTFIDDRSVAVSNHESYCINIIDIRDNASKKTINTTNCCSGVSYRHGFLLYAEHKKGICKVELPNSGKTLLIPKRADNSWDYLTMSDDKIYHTMHEQDKVCCYTMSGEKIWEYNDTTILKEPIGVSFDKSSNIYVVSNGNNTIIVISSEGNFARCILGKEEGINQPCGICIDIERNNLVVSSFDGTVVLYKLT</sequence>
<keyword evidence="1" id="KW-0479">Metal-binding</keyword>
<accession>A0A8B6EB87</accession>
<protein>
    <recommendedName>
        <fullName evidence="3">B box-type domain-containing protein</fullName>
    </recommendedName>
</protein>
<dbReference type="Gene3D" id="3.30.160.60">
    <property type="entry name" value="Classic Zinc Finger"/>
    <property type="match status" value="1"/>
</dbReference>
<dbReference type="CDD" id="cd19757">
    <property type="entry name" value="Bbox1"/>
    <property type="match status" value="1"/>
</dbReference>
<dbReference type="SUPFAM" id="SSF63825">
    <property type="entry name" value="YWTD domain"/>
    <property type="match status" value="1"/>
</dbReference>
<dbReference type="GO" id="GO:0008270">
    <property type="term" value="F:zinc ion binding"/>
    <property type="evidence" value="ECO:0007669"/>
    <property type="project" value="UniProtKB-KW"/>
</dbReference>
<keyword evidence="5" id="KW-1185">Reference proteome</keyword>
<name>A0A8B6EB87_MYTGA</name>
<dbReference type="GO" id="GO:0061630">
    <property type="term" value="F:ubiquitin protein ligase activity"/>
    <property type="evidence" value="ECO:0007669"/>
    <property type="project" value="TreeGrafter"/>
</dbReference>
<dbReference type="InterPro" id="IPR011042">
    <property type="entry name" value="6-blade_b-propeller_TolB-like"/>
</dbReference>
<dbReference type="Proteomes" id="UP000596742">
    <property type="component" value="Unassembled WGS sequence"/>
</dbReference>
<dbReference type="InterPro" id="IPR047153">
    <property type="entry name" value="TRIM45/56/19-like"/>
</dbReference>
<dbReference type="PANTHER" id="PTHR25462">
    <property type="entry name" value="BONUS, ISOFORM C-RELATED"/>
    <property type="match status" value="1"/>
</dbReference>
<keyword evidence="2" id="KW-0175">Coiled coil</keyword>
<proteinExistence type="predicted"/>
<dbReference type="Gene3D" id="2.120.10.30">
    <property type="entry name" value="TolB, C-terminal domain"/>
    <property type="match status" value="1"/>
</dbReference>
<dbReference type="InterPro" id="IPR000315">
    <property type="entry name" value="Znf_B-box"/>
</dbReference>